<dbReference type="EMBL" id="MG983742">
    <property type="protein sequence ID" value="AVO23077.1"/>
    <property type="molecule type" value="Genomic_DNA"/>
</dbReference>
<reference evidence="3" key="1">
    <citation type="submission" date="2018-02" db="EMBL/GenBank/DDBJ databases">
        <authorList>
            <person name="Cohen D.B."/>
            <person name="Kent A.D."/>
        </authorList>
    </citation>
    <scope>NUCLEOTIDE SEQUENCE [LARGE SCALE GENOMIC DNA]</scope>
</reference>
<feature type="transmembrane region" description="Helical" evidence="1">
    <location>
        <begin position="43"/>
        <end position="65"/>
    </location>
</feature>
<sequence length="72" mass="8117">MNWLLLKHTAIEVFKFIGSILLIILAIIAVGLFLNWLTDTLGAIIAVITYLTVCLTVIILALYWIQGGRFRK</sequence>
<keyword evidence="1" id="KW-0812">Transmembrane</keyword>
<name>A0A2P1JUN8_9CAUD</name>
<proteinExistence type="predicted"/>
<organism evidence="2 3">
    <name type="scientific">Bacillus phage Anath</name>
    <dbReference type="NCBI Taxonomy" id="2108114"/>
    <lineage>
        <taxon>Viruses</taxon>
        <taxon>Duplodnaviria</taxon>
        <taxon>Heunggongvirae</taxon>
        <taxon>Uroviricota</taxon>
        <taxon>Caudoviricetes</taxon>
        <taxon>Ehrlichviridae</taxon>
        <taxon>Anathvirus</taxon>
        <taxon>Anathvirus anath</taxon>
    </lineage>
</organism>
<protein>
    <submittedName>
        <fullName evidence="2">Uncharacterized protein</fullName>
    </submittedName>
</protein>
<evidence type="ECO:0000313" key="2">
    <source>
        <dbReference type="EMBL" id="AVO23077.1"/>
    </source>
</evidence>
<keyword evidence="1" id="KW-1133">Transmembrane helix</keyword>
<evidence type="ECO:0000313" key="3">
    <source>
        <dbReference type="Proteomes" id="UP000241367"/>
    </source>
</evidence>
<keyword evidence="1" id="KW-0472">Membrane</keyword>
<feature type="transmembrane region" description="Helical" evidence="1">
    <location>
        <begin position="12"/>
        <end position="37"/>
    </location>
</feature>
<keyword evidence="3" id="KW-1185">Reference proteome</keyword>
<accession>A0A2P1JUN8</accession>
<dbReference type="Proteomes" id="UP000241367">
    <property type="component" value="Segment"/>
</dbReference>
<evidence type="ECO:0000256" key="1">
    <source>
        <dbReference type="SAM" id="Phobius"/>
    </source>
</evidence>